<dbReference type="CDD" id="cd00144">
    <property type="entry name" value="MPP_PPP_family"/>
    <property type="match status" value="1"/>
</dbReference>
<proteinExistence type="predicted"/>
<reference evidence="3" key="1">
    <citation type="journal article" date="2017" name="bioRxiv">
        <title>Comparative analysis of the genomes of Stylophora pistillata and Acropora digitifera provides evidence for extensive differences between species of corals.</title>
        <authorList>
            <person name="Voolstra C.R."/>
            <person name="Li Y."/>
            <person name="Liew Y.J."/>
            <person name="Baumgarten S."/>
            <person name="Zoccola D."/>
            <person name="Flot J.-F."/>
            <person name="Tambutte S."/>
            <person name="Allemand D."/>
            <person name="Aranda M."/>
        </authorList>
    </citation>
    <scope>NUCLEOTIDE SEQUENCE [LARGE SCALE GENOMIC DNA]</scope>
</reference>
<dbReference type="SUPFAM" id="SSF56300">
    <property type="entry name" value="Metallo-dependent phosphatases"/>
    <property type="match status" value="1"/>
</dbReference>
<accession>A0A2B4SJ15</accession>
<dbReference type="Gene3D" id="3.60.21.10">
    <property type="match status" value="1"/>
</dbReference>
<evidence type="ECO:0000259" key="1">
    <source>
        <dbReference type="Pfam" id="PF00149"/>
    </source>
</evidence>
<feature type="domain" description="Calcineurin-like phosphoesterase" evidence="1">
    <location>
        <begin position="74"/>
        <end position="215"/>
    </location>
</feature>
<dbReference type="InterPro" id="IPR050126">
    <property type="entry name" value="Ap4A_hydrolase"/>
</dbReference>
<dbReference type="GO" id="GO:0005737">
    <property type="term" value="C:cytoplasm"/>
    <property type="evidence" value="ECO:0007669"/>
    <property type="project" value="TreeGrafter"/>
</dbReference>
<dbReference type="InterPro" id="IPR029052">
    <property type="entry name" value="Metallo-depent_PP-like"/>
</dbReference>
<name>A0A2B4SJ15_STYPI</name>
<organism evidence="2 3">
    <name type="scientific">Stylophora pistillata</name>
    <name type="common">Smooth cauliflower coral</name>
    <dbReference type="NCBI Taxonomy" id="50429"/>
    <lineage>
        <taxon>Eukaryota</taxon>
        <taxon>Metazoa</taxon>
        <taxon>Cnidaria</taxon>
        <taxon>Anthozoa</taxon>
        <taxon>Hexacorallia</taxon>
        <taxon>Scleractinia</taxon>
        <taxon>Astrocoeniina</taxon>
        <taxon>Pocilloporidae</taxon>
        <taxon>Stylophora</taxon>
    </lineage>
</organism>
<dbReference type="GO" id="GO:0016791">
    <property type="term" value="F:phosphatase activity"/>
    <property type="evidence" value="ECO:0007669"/>
    <property type="project" value="TreeGrafter"/>
</dbReference>
<evidence type="ECO:0000313" key="3">
    <source>
        <dbReference type="Proteomes" id="UP000225706"/>
    </source>
</evidence>
<protein>
    <submittedName>
        <fullName evidence="2">Bis(5'-nucleosyl)-tetraphosphatase, symmetrical</fullName>
    </submittedName>
</protein>
<gene>
    <name evidence="2" type="primary">apaH</name>
    <name evidence="2" type="ORF">AWC38_SpisGene6799</name>
</gene>
<dbReference type="AlphaFoldDB" id="A0A2B4SJ15"/>
<dbReference type="OrthoDB" id="10267127at2759"/>
<dbReference type="PANTHER" id="PTHR42850">
    <property type="entry name" value="METALLOPHOSPHOESTERASE"/>
    <property type="match status" value="1"/>
</dbReference>
<dbReference type="PANTHER" id="PTHR42850:SF4">
    <property type="entry name" value="ZINC-DEPENDENT ENDOPOLYPHOSPHATASE"/>
    <property type="match status" value="1"/>
</dbReference>
<dbReference type="GO" id="GO:0000298">
    <property type="term" value="F:endopolyphosphatase activity"/>
    <property type="evidence" value="ECO:0007669"/>
    <property type="project" value="TreeGrafter"/>
</dbReference>
<sequence length="297" mass="33772">MARKTVVMFEELVRIFGCFPRLLVDSSNNYEVGLIYKRDIGSFLSYKVGKGHKTTLPPLKSHVTIDEQLLEGKRVLFVGDVHGCFDELQELYNQCTDSSKETALIFVGDLVFKGPKTLEVIRFVRETGSFSVRGNHEQSILTEILHKRRDEPVREKRNFVYDLTQEDEDFLQNLPFTISVPSFNVLVVHGGLLPGIPIEQQDPLGMMFIRNYIPEKFQGTAGIEEGLPWASTWNGPQHVVFGHDARRGVQHYKYATGIDSGCVYGNYLTGILIEDGVWANRKLVQVKARKKYTLKES</sequence>
<dbReference type="InterPro" id="IPR004843">
    <property type="entry name" value="Calcineurin-like_PHP"/>
</dbReference>
<keyword evidence="3" id="KW-1185">Reference proteome</keyword>
<evidence type="ECO:0000313" key="2">
    <source>
        <dbReference type="EMBL" id="PFX28517.1"/>
    </source>
</evidence>
<dbReference type="GO" id="GO:0006798">
    <property type="term" value="P:polyphosphate catabolic process"/>
    <property type="evidence" value="ECO:0007669"/>
    <property type="project" value="TreeGrafter"/>
</dbReference>
<dbReference type="EMBL" id="LSMT01000082">
    <property type="protein sequence ID" value="PFX28517.1"/>
    <property type="molecule type" value="Genomic_DNA"/>
</dbReference>
<dbReference type="STRING" id="50429.A0A2B4SJ15"/>
<dbReference type="Pfam" id="PF00149">
    <property type="entry name" value="Metallophos"/>
    <property type="match status" value="1"/>
</dbReference>
<dbReference type="Proteomes" id="UP000225706">
    <property type="component" value="Unassembled WGS sequence"/>
</dbReference>
<comment type="caution">
    <text evidence="2">The sequence shown here is derived from an EMBL/GenBank/DDBJ whole genome shotgun (WGS) entry which is preliminary data.</text>
</comment>